<dbReference type="GO" id="GO:0032153">
    <property type="term" value="C:cell division site"/>
    <property type="evidence" value="ECO:0007669"/>
    <property type="project" value="TreeGrafter"/>
</dbReference>
<evidence type="ECO:0000256" key="5">
    <source>
        <dbReference type="ARBA" id="ARBA00022960"/>
    </source>
</evidence>
<proteinExistence type="inferred from homology"/>
<dbReference type="GO" id="GO:0008360">
    <property type="term" value="P:regulation of cell shape"/>
    <property type="evidence" value="ECO:0007669"/>
    <property type="project" value="UniProtKB-KW"/>
</dbReference>
<comment type="similarity">
    <text evidence="11">Belongs to the SEDS family. FtsW subfamily.</text>
</comment>
<evidence type="ECO:0000256" key="6">
    <source>
        <dbReference type="ARBA" id="ARBA00022984"/>
    </source>
</evidence>
<name>A0A8J6NN78_9CHLR</name>
<dbReference type="EC" id="2.4.99.28" evidence="14"/>
<evidence type="ECO:0000256" key="15">
    <source>
        <dbReference type="ARBA" id="ARBA00049902"/>
    </source>
</evidence>
<dbReference type="AlphaFoldDB" id="A0A8J6NN78"/>
<comment type="function">
    <text evidence="16">Peptidoglycan polymerase that is essential for cell division.</text>
</comment>
<evidence type="ECO:0000256" key="9">
    <source>
        <dbReference type="ARBA" id="ARBA00032370"/>
    </source>
</evidence>
<dbReference type="Pfam" id="PF01098">
    <property type="entry name" value="FTSW_RODA_SPOVE"/>
    <property type="match status" value="1"/>
</dbReference>
<dbReference type="InterPro" id="IPR001182">
    <property type="entry name" value="FtsW/RodA"/>
</dbReference>
<evidence type="ECO:0000256" key="8">
    <source>
        <dbReference type="ARBA" id="ARBA00023136"/>
    </source>
</evidence>
<evidence type="ECO:0000313" key="19">
    <source>
        <dbReference type="Proteomes" id="UP000614469"/>
    </source>
</evidence>
<evidence type="ECO:0000256" key="4">
    <source>
        <dbReference type="ARBA" id="ARBA00022692"/>
    </source>
</evidence>
<keyword evidence="8 17" id="KW-0472">Membrane</keyword>
<comment type="catalytic activity">
    <reaction evidence="15">
        <text>[GlcNAc-(1-&gt;4)-Mur2Ac(oyl-L-Ala-gamma-D-Glu-L-Lys-D-Ala-D-Ala)](n)-di-trans,octa-cis-undecaprenyl diphosphate + beta-D-GlcNAc-(1-&gt;4)-Mur2Ac(oyl-L-Ala-gamma-D-Glu-L-Lys-D-Ala-D-Ala)-di-trans,octa-cis-undecaprenyl diphosphate = [GlcNAc-(1-&gt;4)-Mur2Ac(oyl-L-Ala-gamma-D-Glu-L-Lys-D-Ala-D-Ala)](n+1)-di-trans,octa-cis-undecaprenyl diphosphate + di-trans,octa-cis-undecaprenyl diphosphate + H(+)</text>
        <dbReference type="Rhea" id="RHEA:23708"/>
        <dbReference type="Rhea" id="RHEA-COMP:9602"/>
        <dbReference type="Rhea" id="RHEA-COMP:9603"/>
        <dbReference type="ChEBI" id="CHEBI:15378"/>
        <dbReference type="ChEBI" id="CHEBI:58405"/>
        <dbReference type="ChEBI" id="CHEBI:60033"/>
        <dbReference type="ChEBI" id="CHEBI:78435"/>
        <dbReference type="EC" id="2.4.99.28"/>
    </reaction>
</comment>
<keyword evidence="6" id="KW-0573">Peptidoglycan synthesis</keyword>
<dbReference type="GO" id="GO:0005886">
    <property type="term" value="C:plasma membrane"/>
    <property type="evidence" value="ECO:0007669"/>
    <property type="project" value="TreeGrafter"/>
</dbReference>
<feature type="transmembrane region" description="Helical" evidence="17">
    <location>
        <begin position="65"/>
        <end position="83"/>
    </location>
</feature>
<keyword evidence="5" id="KW-0133">Cell shape</keyword>
<dbReference type="PANTHER" id="PTHR30474">
    <property type="entry name" value="CELL CYCLE PROTEIN"/>
    <property type="match status" value="1"/>
</dbReference>
<gene>
    <name evidence="18" type="ORF">H8E29_12585</name>
</gene>
<feature type="transmembrane region" description="Helical" evidence="17">
    <location>
        <begin position="322"/>
        <end position="344"/>
    </location>
</feature>
<keyword evidence="2" id="KW-0328">Glycosyltransferase</keyword>
<protein>
    <recommendedName>
        <fullName evidence="12">Probable peptidoglycan glycosyltransferase FtsW</fullName>
        <ecNumber evidence="14">2.4.99.28</ecNumber>
    </recommendedName>
    <alternativeName>
        <fullName evidence="13">Cell division protein FtsW</fullName>
    </alternativeName>
    <alternativeName>
        <fullName evidence="10">Cell wall polymerase</fullName>
    </alternativeName>
    <alternativeName>
        <fullName evidence="9">Peptidoglycan polymerase</fullName>
    </alternativeName>
</protein>
<feature type="transmembrane region" description="Helical" evidence="17">
    <location>
        <begin position="199"/>
        <end position="218"/>
    </location>
</feature>
<feature type="transmembrane region" description="Helical" evidence="17">
    <location>
        <begin position="90"/>
        <end position="108"/>
    </location>
</feature>
<comment type="caution">
    <text evidence="18">The sequence shown here is derived from an EMBL/GenBank/DDBJ whole genome shotgun (WGS) entry which is preliminary data.</text>
</comment>
<dbReference type="GO" id="GO:0051301">
    <property type="term" value="P:cell division"/>
    <property type="evidence" value="ECO:0007669"/>
    <property type="project" value="UniProtKB-KW"/>
</dbReference>
<keyword evidence="18" id="KW-0132">Cell division</keyword>
<evidence type="ECO:0000256" key="16">
    <source>
        <dbReference type="ARBA" id="ARBA00049966"/>
    </source>
</evidence>
<feature type="transmembrane region" description="Helical" evidence="17">
    <location>
        <begin position="276"/>
        <end position="301"/>
    </location>
</feature>
<feature type="transmembrane region" description="Helical" evidence="17">
    <location>
        <begin position="26"/>
        <end position="45"/>
    </location>
</feature>
<evidence type="ECO:0000256" key="11">
    <source>
        <dbReference type="ARBA" id="ARBA00038053"/>
    </source>
</evidence>
<feature type="transmembrane region" description="Helical" evidence="17">
    <location>
        <begin position="128"/>
        <end position="143"/>
    </location>
</feature>
<evidence type="ECO:0000256" key="3">
    <source>
        <dbReference type="ARBA" id="ARBA00022679"/>
    </source>
</evidence>
<accession>A0A8J6NN78</accession>
<sequence>MGTRTFVNKRSQASTSLSVKSGDTPLLITIIALLAFGLLMLYSSSADYSVQILEEASGYMFKRQLLWLAVGIAVAFAFSHLDYHHWRRISILAMLGTIVALIAVLFINELRLGAVRTVYQGSVQPSELAKLVIIIYLAVWLYAKRGQLHNTELGLIPLGIILGIVGGLIYLQPDLSATATVFILGGMLFFLAGADKKQIVMLMLFAAVVAWIIVQFNATGRERVDFYWHGLLDPTKASYHVKRSLEAIINGGFWGLGIGKSITKLTGLPFPHTDSIFAVLAEELGLLGATILILLYGVMIWRGLVIARRAPDMLGTLLATGLVYWIGIEALINITVLVGLMPFAGNALPFMSAGGSSLVTSLAAIGILYNVSRQRGESAQAEDEWRAFGATSNLRRRNGRRGLSRSRRS</sequence>
<keyword evidence="7 17" id="KW-1133">Transmembrane helix</keyword>
<keyword evidence="3" id="KW-0808">Transferase</keyword>
<comment type="subcellular location">
    <subcellularLocation>
        <location evidence="1">Membrane</location>
        <topology evidence="1">Multi-pass membrane protein</topology>
    </subcellularLocation>
</comment>
<dbReference type="GO" id="GO:0008955">
    <property type="term" value="F:peptidoglycan glycosyltransferase activity"/>
    <property type="evidence" value="ECO:0007669"/>
    <property type="project" value="UniProtKB-EC"/>
</dbReference>
<keyword evidence="4 17" id="KW-0812">Transmembrane</keyword>
<evidence type="ECO:0000256" key="14">
    <source>
        <dbReference type="ARBA" id="ARBA00044770"/>
    </source>
</evidence>
<evidence type="ECO:0000313" key="18">
    <source>
        <dbReference type="EMBL" id="MBC8336097.1"/>
    </source>
</evidence>
<evidence type="ECO:0000256" key="12">
    <source>
        <dbReference type="ARBA" id="ARBA00041185"/>
    </source>
</evidence>
<reference evidence="18 19" key="1">
    <citation type="submission" date="2020-08" db="EMBL/GenBank/DDBJ databases">
        <title>Bridging the membrane lipid divide: bacteria of the FCB group superphylum have the potential to synthesize archaeal ether lipids.</title>
        <authorList>
            <person name="Villanueva L."/>
            <person name="Von Meijenfeldt F.A.B."/>
            <person name="Westbye A.B."/>
            <person name="Yadav S."/>
            <person name="Hopmans E.C."/>
            <person name="Dutilh B.E."/>
            <person name="Sinninghe Damste J.S."/>
        </authorList>
    </citation>
    <scope>NUCLEOTIDE SEQUENCE [LARGE SCALE GENOMIC DNA]</scope>
    <source>
        <strain evidence="18">NIOZ-UU36</strain>
    </source>
</reference>
<feature type="transmembrane region" description="Helical" evidence="17">
    <location>
        <begin position="155"/>
        <end position="171"/>
    </location>
</feature>
<dbReference type="EMBL" id="JACNJN010000139">
    <property type="protein sequence ID" value="MBC8336097.1"/>
    <property type="molecule type" value="Genomic_DNA"/>
</dbReference>
<evidence type="ECO:0000256" key="10">
    <source>
        <dbReference type="ARBA" id="ARBA00033270"/>
    </source>
</evidence>
<evidence type="ECO:0000256" key="2">
    <source>
        <dbReference type="ARBA" id="ARBA00022676"/>
    </source>
</evidence>
<feature type="transmembrane region" description="Helical" evidence="17">
    <location>
        <begin position="177"/>
        <end position="194"/>
    </location>
</feature>
<keyword evidence="18" id="KW-0131">Cell cycle</keyword>
<dbReference type="PANTHER" id="PTHR30474:SF2">
    <property type="entry name" value="PEPTIDOGLYCAN GLYCOSYLTRANSFERASE FTSW-RELATED"/>
    <property type="match status" value="1"/>
</dbReference>
<evidence type="ECO:0000256" key="1">
    <source>
        <dbReference type="ARBA" id="ARBA00004141"/>
    </source>
</evidence>
<evidence type="ECO:0000256" key="13">
    <source>
        <dbReference type="ARBA" id="ARBA00041418"/>
    </source>
</evidence>
<organism evidence="18 19">
    <name type="scientific">Candidatus Desulfolinea nitratireducens</name>
    <dbReference type="NCBI Taxonomy" id="2841698"/>
    <lineage>
        <taxon>Bacteria</taxon>
        <taxon>Bacillati</taxon>
        <taxon>Chloroflexota</taxon>
        <taxon>Anaerolineae</taxon>
        <taxon>Anaerolineales</taxon>
        <taxon>Anaerolineales incertae sedis</taxon>
        <taxon>Candidatus Desulfolinea</taxon>
    </lineage>
</organism>
<evidence type="ECO:0000256" key="7">
    <source>
        <dbReference type="ARBA" id="ARBA00022989"/>
    </source>
</evidence>
<dbReference type="Proteomes" id="UP000614469">
    <property type="component" value="Unassembled WGS sequence"/>
</dbReference>
<feature type="transmembrane region" description="Helical" evidence="17">
    <location>
        <begin position="350"/>
        <end position="371"/>
    </location>
</feature>
<dbReference type="GO" id="GO:0015648">
    <property type="term" value="F:lipid-linked peptidoglycan transporter activity"/>
    <property type="evidence" value="ECO:0007669"/>
    <property type="project" value="TreeGrafter"/>
</dbReference>
<dbReference type="GO" id="GO:0009252">
    <property type="term" value="P:peptidoglycan biosynthetic process"/>
    <property type="evidence" value="ECO:0007669"/>
    <property type="project" value="UniProtKB-KW"/>
</dbReference>
<evidence type="ECO:0000256" key="17">
    <source>
        <dbReference type="SAM" id="Phobius"/>
    </source>
</evidence>